<reference evidence="7" key="1">
    <citation type="submission" date="2022-02" db="EMBL/GenBank/DDBJ databases">
        <title>Fredinandcohnia quinoae sp. nov. isolated from Chenopodium quinoa seeds.</title>
        <authorList>
            <person name="Saati-Santamaria Z."/>
            <person name="Flores-Felix J.D."/>
            <person name="Igual J.M."/>
            <person name="Velazquez E."/>
            <person name="Garcia-Fraile P."/>
            <person name="Martinez-Molina E."/>
        </authorList>
    </citation>
    <scope>NUCLEOTIDE SEQUENCE</scope>
    <source>
        <strain evidence="7">SECRCQ15</strain>
    </source>
</reference>
<dbReference type="PIRSF" id="PIRSF038958">
    <property type="entry name" value="PG_synth_SpoVB"/>
    <property type="match status" value="1"/>
</dbReference>
<feature type="transmembrane region" description="Helical" evidence="6">
    <location>
        <begin position="82"/>
        <end position="104"/>
    </location>
</feature>
<evidence type="ECO:0000313" key="8">
    <source>
        <dbReference type="Proteomes" id="UP001431131"/>
    </source>
</evidence>
<keyword evidence="2" id="KW-1003">Cell membrane</keyword>
<organism evidence="7 8">
    <name type="scientific">Fredinandcohnia quinoae</name>
    <dbReference type="NCBI Taxonomy" id="2918902"/>
    <lineage>
        <taxon>Bacteria</taxon>
        <taxon>Bacillati</taxon>
        <taxon>Bacillota</taxon>
        <taxon>Bacilli</taxon>
        <taxon>Bacillales</taxon>
        <taxon>Bacillaceae</taxon>
        <taxon>Fredinandcohnia</taxon>
    </lineage>
</organism>
<keyword evidence="8" id="KW-1185">Reference proteome</keyword>
<dbReference type="GO" id="GO:0042910">
    <property type="term" value="F:xenobiotic transmembrane transporter activity"/>
    <property type="evidence" value="ECO:0007669"/>
    <property type="project" value="InterPro"/>
</dbReference>
<feature type="transmembrane region" description="Helical" evidence="6">
    <location>
        <begin position="172"/>
        <end position="194"/>
    </location>
</feature>
<proteinExistence type="predicted"/>
<dbReference type="GO" id="GO:0015297">
    <property type="term" value="F:antiporter activity"/>
    <property type="evidence" value="ECO:0007669"/>
    <property type="project" value="InterPro"/>
</dbReference>
<feature type="transmembrane region" description="Helical" evidence="6">
    <location>
        <begin position="265"/>
        <end position="290"/>
    </location>
</feature>
<dbReference type="PANTHER" id="PTHR30250">
    <property type="entry name" value="PST FAMILY PREDICTED COLANIC ACID TRANSPORTER"/>
    <property type="match status" value="1"/>
</dbReference>
<gene>
    <name evidence="7" type="ORF">MJG50_02875</name>
</gene>
<dbReference type="GO" id="GO:0005886">
    <property type="term" value="C:plasma membrane"/>
    <property type="evidence" value="ECO:0007669"/>
    <property type="project" value="UniProtKB-SubCell"/>
</dbReference>
<comment type="caution">
    <text evidence="7">The sequence shown here is derived from an EMBL/GenBank/DDBJ whole genome shotgun (WGS) entry which is preliminary data.</text>
</comment>
<feature type="transmembrane region" description="Helical" evidence="6">
    <location>
        <begin position="220"/>
        <end position="245"/>
    </location>
</feature>
<dbReference type="Proteomes" id="UP001431131">
    <property type="component" value="Unassembled WGS sequence"/>
</dbReference>
<feature type="transmembrane region" description="Helical" evidence="6">
    <location>
        <begin position="404"/>
        <end position="424"/>
    </location>
</feature>
<evidence type="ECO:0000256" key="6">
    <source>
        <dbReference type="SAM" id="Phobius"/>
    </source>
</evidence>
<feature type="transmembrane region" description="Helical" evidence="6">
    <location>
        <begin position="40"/>
        <end position="61"/>
    </location>
</feature>
<dbReference type="CDD" id="cd13124">
    <property type="entry name" value="MATE_SpoVB_like"/>
    <property type="match status" value="1"/>
</dbReference>
<comment type="subcellular location">
    <subcellularLocation>
        <location evidence="1">Cell membrane</location>
        <topology evidence="1">Multi-pass membrane protein</topology>
    </subcellularLocation>
</comment>
<dbReference type="InterPro" id="IPR002528">
    <property type="entry name" value="MATE_fam"/>
</dbReference>
<keyword evidence="5 6" id="KW-0472">Membrane</keyword>
<feature type="transmembrane region" description="Helical" evidence="6">
    <location>
        <begin position="350"/>
        <end position="373"/>
    </location>
</feature>
<sequence>MKTFFKGALLLVIAAFVGECVEFLVNLVLARELGGHGMGLYMTILPSIFLVVILASLELPVSISKFIAEKESKYHHSMLKHATIFATVFAAIIISLSFVILPFIPVFDEYHPLVRWVVIILIPIVSYTSIARGYFMGVQSMGKIAISNFLRKAIQLLVLVFVFQLLEFKLQTSILIALCALVVSDIVVLGYLGYEYINQLRLLKRKPTAFLGGKMVRKNLLAVSLPTTAMRIFHAISHAIQPFLIKAALMRAGLTTTVATEHFGLMTGVALTIGFFPAFIAHSFLIVLIPTVSEAYAKKDVGLLHNLLQQVMKLTFLYGVPAVVIFYYFAEPLTHIFFESSAATTYLQMLWPYFLFHFFLIPMQAYLIGLGLVKDAFIHNVWSTVISFSIMFVLGSIHSLQMEGIIIGMNMGAVLLTLMHYLTICKKIGISVFLTGPLKHSI</sequence>
<keyword evidence="4 6" id="KW-1133">Transmembrane helix</keyword>
<keyword evidence="3 6" id="KW-0812">Transmembrane</keyword>
<evidence type="ECO:0000313" key="7">
    <source>
        <dbReference type="EMBL" id="MCH1624259.1"/>
    </source>
</evidence>
<dbReference type="InterPro" id="IPR024923">
    <property type="entry name" value="PG_synth_SpoVB"/>
</dbReference>
<name>A0AAW5E0N9_9BACI</name>
<evidence type="ECO:0000256" key="2">
    <source>
        <dbReference type="ARBA" id="ARBA00022475"/>
    </source>
</evidence>
<evidence type="ECO:0000256" key="5">
    <source>
        <dbReference type="ARBA" id="ARBA00023136"/>
    </source>
</evidence>
<feature type="transmembrane region" description="Helical" evidence="6">
    <location>
        <begin position="149"/>
        <end position="166"/>
    </location>
</feature>
<dbReference type="Pfam" id="PF01943">
    <property type="entry name" value="Polysacc_synt"/>
    <property type="match status" value="1"/>
</dbReference>
<evidence type="ECO:0000256" key="3">
    <source>
        <dbReference type="ARBA" id="ARBA00022692"/>
    </source>
</evidence>
<evidence type="ECO:0000256" key="1">
    <source>
        <dbReference type="ARBA" id="ARBA00004651"/>
    </source>
</evidence>
<dbReference type="InterPro" id="IPR050833">
    <property type="entry name" value="Poly_Biosynth_Transport"/>
</dbReference>
<evidence type="ECO:0000256" key="4">
    <source>
        <dbReference type="ARBA" id="ARBA00022989"/>
    </source>
</evidence>
<protein>
    <submittedName>
        <fullName evidence="7">Polysaccharide biosynthesis protein</fullName>
    </submittedName>
</protein>
<dbReference type="InterPro" id="IPR002797">
    <property type="entry name" value="Polysacc_synth"/>
</dbReference>
<feature type="transmembrane region" description="Helical" evidence="6">
    <location>
        <begin position="311"/>
        <end position="330"/>
    </location>
</feature>
<dbReference type="RefSeq" id="WP_240252506.1">
    <property type="nucleotide sequence ID" value="NZ_JAKTTI010000002.1"/>
</dbReference>
<accession>A0AAW5E0N9</accession>
<feature type="transmembrane region" description="Helical" evidence="6">
    <location>
        <begin position="380"/>
        <end position="398"/>
    </location>
</feature>
<dbReference type="AlphaFoldDB" id="A0AAW5E0N9"/>
<dbReference type="EMBL" id="JAKTTI010000002">
    <property type="protein sequence ID" value="MCH1624259.1"/>
    <property type="molecule type" value="Genomic_DNA"/>
</dbReference>
<dbReference type="Pfam" id="PF01554">
    <property type="entry name" value="MatE"/>
    <property type="match status" value="1"/>
</dbReference>
<feature type="transmembrane region" description="Helical" evidence="6">
    <location>
        <begin position="116"/>
        <end position="137"/>
    </location>
</feature>
<dbReference type="PANTHER" id="PTHR30250:SF24">
    <property type="entry name" value="STAGE V SPORULATION PROTEIN B"/>
    <property type="match status" value="1"/>
</dbReference>